<name>A0A285ITM8_9RHOB</name>
<dbReference type="PROSITE" id="PS51257">
    <property type="entry name" value="PROKAR_LIPOPROTEIN"/>
    <property type="match status" value="1"/>
</dbReference>
<evidence type="ECO:0000313" key="2">
    <source>
        <dbReference type="EMBL" id="PJE32034.1"/>
    </source>
</evidence>
<gene>
    <name evidence="2" type="ORF">CVM39_02775</name>
    <name evidence="3" type="ORF">SAMN06297129_2088</name>
</gene>
<dbReference type="OrthoDB" id="7798282at2"/>
<feature type="compositionally biased region" description="Low complexity" evidence="1">
    <location>
        <begin position="366"/>
        <end position="393"/>
    </location>
</feature>
<feature type="compositionally biased region" description="Acidic residues" evidence="1">
    <location>
        <begin position="218"/>
        <end position="237"/>
    </location>
</feature>
<feature type="compositionally biased region" description="Basic and acidic residues" evidence="1">
    <location>
        <begin position="66"/>
        <end position="76"/>
    </location>
</feature>
<sequence>MVESNKILTVSYGTFSCTLEGFDDAFDTMKAIAEYFRDLAADDRYFGAEPPTPDADMLARLAERNTSRRVNARTEEGNIVLSPDQAAATQPAPETASPQAAAPAPEGTAPAAPVAEAPAVAPEPQPEAVDAEDVSDDEMPLRPLRAPRIAAALAAAGDAALLASEPELETAASGNTAQLSQDTAAVEASGPTEAPQPPAEDNFDLADAAPELTLPEVDAPELDLSDPEGPEAETLIEDSIEALLRDEVTAKEDFAAAIALDDVTPEAETSPEIVEAQELAEEMPVSEAPTQIEDESVEDVATPDLTPSGEGWDSIAEAEEAIAIARAEPDDGEELPPASLGPTDVALKLQRIRDVVARRRQAALLPEAQSPQAPEAEAPAAEETVAENTAVEAPEADTSEAVAPETSAAEAPAQESPEPLASDDLPEVAEEAPLRLEPEAQAEAEAPAPPRPMARVIKVKRREPAESSLSPEQEDELLRELAQIEAGVDPAPQSREPGRSLRDTDHGAQMDRILRETDHHFEQEDSTRRRSALAHLRAAVAAKKAEREAGSDFAPREDTTDAYREDLAQVVRPRRPAIAHQSTTPARRSLARPAPLKLVAEQRIDAGSASPGPVRPRRVSIADLARAEDPTPEGTASDAPDQSFVDYAASVGARSLGEMLEAAASYMSFMEHQPLFSRPQLMSRVKSLQPEGFTREDGLRAFGQLLRDGKIRKAEAGRFSVSDLIGFRPEERAAG</sequence>
<feature type="compositionally biased region" description="Low complexity" evidence="1">
    <location>
        <begin position="82"/>
        <end position="128"/>
    </location>
</feature>
<feature type="compositionally biased region" description="Low complexity" evidence="1">
    <location>
        <begin position="399"/>
        <end position="422"/>
    </location>
</feature>
<feature type="region of interest" description="Disordered" evidence="1">
    <location>
        <begin position="568"/>
        <end position="595"/>
    </location>
</feature>
<organism evidence="3 4">
    <name type="scientific">Pseudooceanicola antarcticus</name>
    <dbReference type="NCBI Taxonomy" id="1247613"/>
    <lineage>
        <taxon>Bacteria</taxon>
        <taxon>Pseudomonadati</taxon>
        <taxon>Pseudomonadota</taxon>
        <taxon>Alphaproteobacteria</taxon>
        <taxon>Rhodobacterales</taxon>
        <taxon>Paracoccaceae</taxon>
        <taxon>Pseudooceanicola</taxon>
    </lineage>
</organism>
<dbReference type="Proteomes" id="UP000231702">
    <property type="component" value="Unassembled WGS sequence"/>
</dbReference>
<reference evidence="3 4" key="1">
    <citation type="submission" date="2017-09" db="EMBL/GenBank/DDBJ databases">
        <authorList>
            <person name="Ehlers B."/>
            <person name="Leendertz F.H."/>
        </authorList>
    </citation>
    <scope>NUCLEOTIDE SEQUENCE [LARGE SCALE GENOMIC DNA]</scope>
    <source>
        <strain evidence="3 4">CGMCC 1.12662</strain>
    </source>
</reference>
<feature type="region of interest" description="Disordered" evidence="1">
    <location>
        <begin position="323"/>
        <end position="346"/>
    </location>
</feature>
<evidence type="ECO:0008006" key="6">
    <source>
        <dbReference type="Google" id="ProtNLM"/>
    </source>
</evidence>
<evidence type="ECO:0000313" key="4">
    <source>
        <dbReference type="Proteomes" id="UP000231655"/>
    </source>
</evidence>
<reference evidence="2 5" key="2">
    <citation type="journal article" date="2018" name="Int. J. Syst. Evol. Microbiol.">
        <title>Pseudooceanicola lipolyticus sp. nov., a marine alphaproteobacterium, reclassification of Oceanicola flagellatus as Pseudooceanicola flagellatus comb. nov. and emended description of the genus Pseudooceanicola.</title>
        <authorList>
            <person name="Huang M.-M."/>
            <person name="Guo L.-L."/>
            <person name="Wu Y.-H."/>
            <person name="Lai Q.-L."/>
            <person name="Shao Z.-Z."/>
            <person name="Wang C.-S."/>
            <person name="Wu M."/>
            <person name="Xu X.-W."/>
        </authorList>
    </citation>
    <scope>NUCLEOTIDE SEQUENCE [LARGE SCALE GENOMIC DNA]</scope>
    <source>
        <strain evidence="2 5">Ar-45</strain>
    </source>
</reference>
<proteinExistence type="predicted"/>
<evidence type="ECO:0000256" key="1">
    <source>
        <dbReference type="SAM" id="MobiDB-lite"/>
    </source>
</evidence>
<evidence type="ECO:0000313" key="3">
    <source>
        <dbReference type="EMBL" id="SNY51334.1"/>
    </source>
</evidence>
<feature type="region of interest" description="Disordered" evidence="1">
    <location>
        <begin position="66"/>
        <end position="137"/>
    </location>
</feature>
<evidence type="ECO:0000313" key="5">
    <source>
        <dbReference type="Proteomes" id="UP000231702"/>
    </source>
</evidence>
<dbReference type="Proteomes" id="UP000231655">
    <property type="component" value="Unassembled WGS sequence"/>
</dbReference>
<feature type="compositionally biased region" description="Basic and acidic residues" evidence="1">
    <location>
        <begin position="543"/>
        <end position="561"/>
    </location>
</feature>
<feature type="compositionally biased region" description="Basic and acidic residues" evidence="1">
    <location>
        <begin position="496"/>
        <end position="505"/>
    </location>
</feature>
<keyword evidence="5" id="KW-1185">Reference proteome</keyword>
<accession>A0A285ITM8</accession>
<protein>
    <recommendedName>
        <fullName evidence="6">Chemotaxis protein CheA</fullName>
    </recommendedName>
</protein>
<feature type="region of interest" description="Disordered" evidence="1">
    <location>
        <begin position="280"/>
        <end position="311"/>
    </location>
</feature>
<feature type="region of interest" description="Disordered" evidence="1">
    <location>
        <begin position="542"/>
        <end position="561"/>
    </location>
</feature>
<feature type="region of interest" description="Disordered" evidence="1">
    <location>
        <begin position="363"/>
        <end position="505"/>
    </location>
</feature>
<dbReference type="EMBL" id="PGTD01000007">
    <property type="protein sequence ID" value="PJE32034.1"/>
    <property type="molecule type" value="Genomic_DNA"/>
</dbReference>
<dbReference type="AlphaFoldDB" id="A0A285ITM8"/>
<feature type="region of interest" description="Disordered" evidence="1">
    <location>
        <begin position="167"/>
        <end position="237"/>
    </location>
</feature>
<dbReference type="EMBL" id="OBEA01000003">
    <property type="protein sequence ID" value="SNY51334.1"/>
    <property type="molecule type" value="Genomic_DNA"/>
</dbReference>
<feature type="compositionally biased region" description="Polar residues" evidence="1">
    <location>
        <begin position="172"/>
        <end position="183"/>
    </location>
</feature>
<dbReference type="RefSeq" id="WP_097145809.1">
    <property type="nucleotide sequence ID" value="NZ_OBEA01000003.1"/>
</dbReference>